<reference evidence="1" key="1">
    <citation type="journal article" date="2020" name="Nature">
        <title>Giant virus diversity and host interactions through global metagenomics.</title>
        <authorList>
            <person name="Schulz F."/>
            <person name="Roux S."/>
            <person name="Paez-Espino D."/>
            <person name="Jungbluth S."/>
            <person name="Walsh D.A."/>
            <person name="Denef V.J."/>
            <person name="McMahon K.D."/>
            <person name="Konstantinidis K.T."/>
            <person name="Eloe-Fadrosh E.A."/>
            <person name="Kyrpides N.C."/>
            <person name="Woyke T."/>
        </authorList>
    </citation>
    <scope>NUCLEOTIDE SEQUENCE</scope>
    <source>
        <strain evidence="1">GVMAG-M-3300023184-72</strain>
    </source>
</reference>
<name>A0A6C0IEV5_9ZZZZ</name>
<organism evidence="1">
    <name type="scientific">viral metagenome</name>
    <dbReference type="NCBI Taxonomy" id="1070528"/>
    <lineage>
        <taxon>unclassified sequences</taxon>
        <taxon>metagenomes</taxon>
        <taxon>organismal metagenomes</taxon>
    </lineage>
</organism>
<evidence type="ECO:0000313" key="1">
    <source>
        <dbReference type="EMBL" id="QHT90995.1"/>
    </source>
</evidence>
<protein>
    <submittedName>
        <fullName evidence="1">Uncharacterized protein</fullName>
    </submittedName>
</protein>
<proteinExistence type="predicted"/>
<accession>A0A6C0IEV5</accession>
<dbReference type="AlphaFoldDB" id="A0A6C0IEV5"/>
<sequence>MPGIYFFSGKYLDFPFLDIYKCPFFKFRNTFGKKIKYRRFFKVGNKFAAVGSDFSLQYAANE</sequence>
<dbReference type="EMBL" id="MN740161">
    <property type="protein sequence ID" value="QHT90995.1"/>
    <property type="molecule type" value="Genomic_DNA"/>
</dbReference>